<evidence type="ECO:0000256" key="1">
    <source>
        <dbReference type="SAM" id="MobiDB-lite"/>
    </source>
</evidence>
<sequence length="81" mass="9292">MHELGHSFHIGEADDDGPLPFGEVYRGSRDDDTVERVIVRGDPTETWSIMRKGWRPQSLIYYNSAAYHVFSLQELSTIQLP</sequence>
<keyword evidence="3" id="KW-1185">Reference proteome</keyword>
<organism evidence="2 3">
    <name type="scientific">Halapricum salinum</name>
    <dbReference type="NCBI Taxonomy" id="1457250"/>
    <lineage>
        <taxon>Archaea</taxon>
        <taxon>Methanobacteriati</taxon>
        <taxon>Methanobacteriota</taxon>
        <taxon>Stenosarchaea group</taxon>
        <taxon>Halobacteria</taxon>
        <taxon>Halobacteriales</taxon>
        <taxon>Haloarculaceae</taxon>
        <taxon>Halapricum</taxon>
    </lineage>
</organism>
<gene>
    <name evidence="2" type="ORF">DV733_12655</name>
</gene>
<evidence type="ECO:0000313" key="2">
    <source>
        <dbReference type="EMBL" id="QCC52025.1"/>
    </source>
</evidence>
<dbReference type="Proteomes" id="UP000296706">
    <property type="component" value="Chromosome"/>
</dbReference>
<dbReference type="KEGG" id="hsn:DV733_12655"/>
<dbReference type="EMBL" id="CP031310">
    <property type="protein sequence ID" value="QCC52025.1"/>
    <property type="molecule type" value="Genomic_DNA"/>
</dbReference>
<feature type="compositionally biased region" description="Basic and acidic residues" evidence="1">
    <location>
        <begin position="1"/>
        <end position="12"/>
    </location>
</feature>
<protein>
    <submittedName>
        <fullName evidence="2">Uncharacterized protein</fullName>
    </submittedName>
</protein>
<reference evidence="2 3" key="1">
    <citation type="journal article" date="2019" name="Nat. Commun.">
        <title>A new type of DNA phosphorothioation-based antiviral system in archaea.</title>
        <authorList>
            <person name="Xiong L."/>
            <person name="Liu S."/>
            <person name="Chen S."/>
            <person name="Xiao Y."/>
            <person name="Zhu B."/>
            <person name="Gao Y."/>
            <person name="Zhang Y."/>
            <person name="Chen B."/>
            <person name="Luo J."/>
            <person name="Deng Z."/>
            <person name="Chen X."/>
            <person name="Wang L."/>
            <person name="Chen S."/>
        </authorList>
    </citation>
    <scope>NUCLEOTIDE SEQUENCE [LARGE SCALE GENOMIC DNA]</scope>
    <source>
        <strain evidence="2 3">CBA1105</strain>
    </source>
</reference>
<accession>A0A4D6HEM3</accession>
<evidence type="ECO:0000313" key="3">
    <source>
        <dbReference type="Proteomes" id="UP000296706"/>
    </source>
</evidence>
<dbReference type="AlphaFoldDB" id="A0A4D6HEM3"/>
<proteinExistence type="predicted"/>
<feature type="region of interest" description="Disordered" evidence="1">
    <location>
        <begin position="1"/>
        <end position="22"/>
    </location>
</feature>
<name>A0A4D6HEM3_9EURY</name>